<evidence type="ECO:0000313" key="2">
    <source>
        <dbReference type="EMBL" id="MDQ0907225.1"/>
    </source>
</evidence>
<reference evidence="2" key="1">
    <citation type="submission" date="2023-07" db="EMBL/GenBank/DDBJ databases">
        <title>Comparative genomics of wheat-associated soil bacteria to identify genetic determinants of phenazine resistance.</title>
        <authorList>
            <person name="Mouncey N."/>
        </authorList>
    </citation>
    <scope>NUCLEOTIDE SEQUENCE</scope>
    <source>
        <strain evidence="2">V4I22</strain>
    </source>
</reference>
<name>A0AAW8FDV9_9ACTN</name>
<feature type="coiled-coil region" evidence="1">
    <location>
        <begin position="1"/>
        <end position="35"/>
    </location>
</feature>
<sequence length="104" mass="11706">MADFRVSLDELRKLKKKLEDSQAQLDEAMRRMKDTGPKDLGKRVLDKACEDFEDGWEFGLGKTQERIKVLNDALPAIIKAYEQTEQEIQGAFQHTGAHTGGAAK</sequence>
<dbReference type="GO" id="GO:0004527">
    <property type="term" value="F:exonuclease activity"/>
    <property type="evidence" value="ECO:0007669"/>
    <property type="project" value="UniProtKB-KW"/>
</dbReference>
<keyword evidence="2" id="KW-0269">Exonuclease</keyword>
<dbReference type="Proteomes" id="UP001234216">
    <property type="component" value="Unassembled WGS sequence"/>
</dbReference>
<dbReference type="RefSeq" id="WP_306975643.1">
    <property type="nucleotide sequence ID" value="NZ_JAUSYQ010000002.1"/>
</dbReference>
<proteinExistence type="predicted"/>
<keyword evidence="2" id="KW-0378">Hydrolase</keyword>
<gene>
    <name evidence="2" type="ORF">QFZ22_003210</name>
</gene>
<evidence type="ECO:0000313" key="3">
    <source>
        <dbReference type="Proteomes" id="UP001234216"/>
    </source>
</evidence>
<dbReference type="Gene3D" id="1.10.287.1060">
    <property type="entry name" value="ESAT-6-like"/>
    <property type="match status" value="1"/>
</dbReference>
<protein>
    <submittedName>
        <fullName evidence="2">Exonuclease VII small subunit</fullName>
    </submittedName>
</protein>
<keyword evidence="1" id="KW-0175">Coiled coil</keyword>
<dbReference type="AlphaFoldDB" id="A0AAW8FDV9"/>
<evidence type="ECO:0000256" key="1">
    <source>
        <dbReference type="SAM" id="Coils"/>
    </source>
</evidence>
<organism evidence="2 3">
    <name type="scientific">Streptomyces canus</name>
    <dbReference type="NCBI Taxonomy" id="58343"/>
    <lineage>
        <taxon>Bacteria</taxon>
        <taxon>Bacillati</taxon>
        <taxon>Actinomycetota</taxon>
        <taxon>Actinomycetes</taxon>
        <taxon>Kitasatosporales</taxon>
        <taxon>Streptomycetaceae</taxon>
        <taxon>Streptomyces</taxon>
        <taxon>Streptomyces aurantiacus group</taxon>
    </lineage>
</organism>
<accession>A0AAW8FDV9</accession>
<dbReference type="EMBL" id="JAUSZV010000005">
    <property type="protein sequence ID" value="MDQ0907225.1"/>
    <property type="molecule type" value="Genomic_DNA"/>
</dbReference>
<keyword evidence="2" id="KW-0540">Nuclease</keyword>
<comment type="caution">
    <text evidence="2">The sequence shown here is derived from an EMBL/GenBank/DDBJ whole genome shotgun (WGS) entry which is preliminary data.</text>
</comment>